<dbReference type="AlphaFoldDB" id="A0A517SG91"/>
<evidence type="ECO:0000259" key="1">
    <source>
        <dbReference type="Pfam" id="PF01882"/>
    </source>
</evidence>
<keyword evidence="3" id="KW-1185">Reference proteome</keyword>
<evidence type="ECO:0000313" key="3">
    <source>
        <dbReference type="Proteomes" id="UP000315700"/>
    </source>
</evidence>
<dbReference type="InParanoid" id="A0A517SG91"/>
<organism evidence="2 3">
    <name type="scientific">Caulifigura coniformis</name>
    <dbReference type="NCBI Taxonomy" id="2527983"/>
    <lineage>
        <taxon>Bacteria</taxon>
        <taxon>Pseudomonadati</taxon>
        <taxon>Planctomycetota</taxon>
        <taxon>Planctomycetia</taxon>
        <taxon>Planctomycetales</taxon>
        <taxon>Planctomycetaceae</taxon>
        <taxon>Caulifigura</taxon>
    </lineage>
</organism>
<accession>A0A517SG91</accession>
<dbReference type="InterPro" id="IPR002881">
    <property type="entry name" value="DUF58"/>
</dbReference>
<reference evidence="2 3" key="1">
    <citation type="submission" date="2019-02" db="EMBL/GenBank/DDBJ databases">
        <title>Deep-cultivation of Planctomycetes and their phenomic and genomic characterization uncovers novel biology.</title>
        <authorList>
            <person name="Wiegand S."/>
            <person name="Jogler M."/>
            <person name="Boedeker C."/>
            <person name="Pinto D."/>
            <person name="Vollmers J."/>
            <person name="Rivas-Marin E."/>
            <person name="Kohn T."/>
            <person name="Peeters S.H."/>
            <person name="Heuer A."/>
            <person name="Rast P."/>
            <person name="Oberbeckmann S."/>
            <person name="Bunk B."/>
            <person name="Jeske O."/>
            <person name="Meyerdierks A."/>
            <person name="Storesund J.E."/>
            <person name="Kallscheuer N."/>
            <person name="Luecker S."/>
            <person name="Lage O.M."/>
            <person name="Pohl T."/>
            <person name="Merkel B.J."/>
            <person name="Hornburger P."/>
            <person name="Mueller R.-W."/>
            <person name="Bruemmer F."/>
            <person name="Labrenz M."/>
            <person name="Spormann A.M."/>
            <person name="Op den Camp H."/>
            <person name="Overmann J."/>
            <person name="Amann R."/>
            <person name="Jetten M.S.M."/>
            <person name="Mascher T."/>
            <person name="Medema M.H."/>
            <person name="Devos D.P."/>
            <person name="Kaster A.-K."/>
            <person name="Ovreas L."/>
            <person name="Rohde M."/>
            <person name="Galperin M.Y."/>
            <person name="Jogler C."/>
        </authorList>
    </citation>
    <scope>NUCLEOTIDE SEQUENCE [LARGE SCALE GENOMIC DNA]</scope>
    <source>
        <strain evidence="2 3">Pan44</strain>
    </source>
</reference>
<name>A0A517SG91_9PLAN</name>
<dbReference type="OrthoDB" id="9780819at2"/>
<dbReference type="Pfam" id="PF01882">
    <property type="entry name" value="DUF58"/>
    <property type="match status" value="1"/>
</dbReference>
<dbReference type="Gene3D" id="3.40.50.410">
    <property type="entry name" value="von Willebrand factor, type A domain"/>
    <property type="match status" value="1"/>
</dbReference>
<evidence type="ECO:0000313" key="2">
    <source>
        <dbReference type="EMBL" id="QDT55143.1"/>
    </source>
</evidence>
<dbReference type="CDD" id="cd00198">
    <property type="entry name" value="vWFA"/>
    <property type="match status" value="1"/>
</dbReference>
<gene>
    <name evidence="2" type="ORF">Pan44_31850</name>
</gene>
<protein>
    <recommendedName>
        <fullName evidence="1">DUF58 domain-containing protein</fullName>
    </recommendedName>
</protein>
<dbReference type="EMBL" id="CP036271">
    <property type="protein sequence ID" value="QDT55143.1"/>
    <property type="molecule type" value="Genomic_DNA"/>
</dbReference>
<dbReference type="SUPFAM" id="SSF53300">
    <property type="entry name" value="vWA-like"/>
    <property type="match status" value="1"/>
</dbReference>
<dbReference type="RefSeq" id="WP_145030929.1">
    <property type="nucleotide sequence ID" value="NZ_CP036271.1"/>
</dbReference>
<dbReference type="KEGG" id="ccos:Pan44_31850"/>
<feature type="domain" description="DUF58" evidence="1">
    <location>
        <begin position="51"/>
        <end position="256"/>
    </location>
</feature>
<dbReference type="PANTHER" id="PTHR33608">
    <property type="entry name" value="BLL2464 PROTEIN"/>
    <property type="match status" value="1"/>
</dbReference>
<proteinExistence type="predicted"/>
<dbReference type="PANTHER" id="PTHR33608:SF7">
    <property type="entry name" value="DUF58 DOMAIN-CONTAINING PROTEIN"/>
    <property type="match status" value="1"/>
</dbReference>
<dbReference type="Proteomes" id="UP000315700">
    <property type="component" value="Chromosome"/>
</dbReference>
<sequence>MAGPDPRRYLPADVTARISRLEVEARTVVEGFLSGMHRSPYFGQSIEFAQHREYAPGDDTRRVDWKVWSRTDRYFVKQYEEETNLTTSILLDGSESMLFGSGGVTKFEYGSRITAALSYLLLRQHDAVGLTTFDESIHHVVPPSSRGSQLFSILSALEAGKPSRKTDLFGLLRRIADERSQRGIIVLISDLFGDRDSLFRGLRLLRQRGHDVMVFHVLDDQELDFQYAGTTKFEGLEEAGEIVCDPRSLRDGYLAAMDEFLTDVRRRCAQIVIDYQTIRTSEHLDAVLRAFLHRRTAMLRGRR</sequence>
<dbReference type="InterPro" id="IPR036465">
    <property type="entry name" value="vWFA_dom_sf"/>
</dbReference>